<evidence type="ECO:0000313" key="2">
    <source>
        <dbReference type="EMBL" id="GFH00560.1"/>
    </source>
</evidence>
<dbReference type="EMBL" id="BLLB01000002">
    <property type="protein sequence ID" value="GFH00560.1"/>
    <property type="molecule type" value="Genomic_DNA"/>
</dbReference>
<reference evidence="2 3" key="1">
    <citation type="journal article" date="2019" name="Emerg. Microbes Infect.">
        <title>Comprehensive subspecies identification of 175 nontuberculous mycobacteria species based on 7547 genomic profiles.</title>
        <authorList>
            <person name="Matsumoto Y."/>
            <person name="Kinjo T."/>
            <person name="Motooka D."/>
            <person name="Nabeya D."/>
            <person name="Jung N."/>
            <person name="Uechi K."/>
            <person name="Horii T."/>
            <person name="Iida T."/>
            <person name="Fujita J."/>
            <person name="Nakamura S."/>
        </authorList>
    </citation>
    <scope>NUCLEOTIDE SEQUENCE [LARGE SCALE GENOMIC DNA]</scope>
    <source>
        <strain evidence="2 3">JCM 30996</strain>
    </source>
</reference>
<proteinExistence type="predicted"/>
<dbReference type="SUPFAM" id="SSF55729">
    <property type="entry name" value="Acyl-CoA N-acyltransferases (Nat)"/>
    <property type="match status" value="1"/>
</dbReference>
<dbReference type="PANTHER" id="PTHR31435">
    <property type="entry name" value="PROTEIN NATD1"/>
    <property type="match status" value="1"/>
</dbReference>
<dbReference type="InterPro" id="IPR031165">
    <property type="entry name" value="GNAT_YJDJ"/>
</dbReference>
<dbReference type="PROSITE" id="PS51729">
    <property type="entry name" value="GNAT_YJDJ"/>
    <property type="match status" value="1"/>
</dbReference>
<dbReference type="Gene3D" id="3.40.630.30">
    <property type="match status" value="1"/>
</dbReference>
<keyword evidence="3" id="KW-1185">Reference proteome</keyword>
<gene>
    <name evidence="2" type="ORF">MHIP_10430</name>
</gene>
<organism evidence="2 3">
    <name type="scientific">Mycolicibacterium hippocampi</name>
    <dbReference type="NCBI Taxonomy" id="659824"/>
    <lineage>
        <taxon>Bacteria</taxon>
        <taxon>Bacillati</taxon>
        <taxon>Actinomycetota</taxon>
        <taxon>Actinomycetes</taxon>
        <taxon>Mycobacteriales</taxon>
        <taxon>Mycobacteriaceae</taxon>
        <taxon>Mycolicibacterium</taxon>
    </lineage>
</organism>
<accession>A0A7I9ZHR8</accession>
<sequence length="113" mass="12359">MDTMTTDKNGAPTDVTAEADRFSISVDGQKAGFTEYIDHGDQRIFPHTEVDDEFGGRGLGTILVREALEATREAGLRIVPVCPMIANFIDKHAEFGDHVDPVTADVKRLLASR</sequence>
<dbReference type="InterPro" id="IPR016181">
    <property type="entry name" value="Acyl_CoA_acyltransferase"/>
</dbReference>
<dbReference type="CDD" id="cd04301">
    <property type="entry name" value="NAT_SF"/>
    <property type="match status" value="1"/>
</dbReference>
<evidence type="ECO:0000313" key="3">
    <source>
        <dbReference type="Proteomes" id="UP000465304"/>
    </source>
</evidence>
<dbReference type="GO" id="GO:0016740">
    <property type="term" value="F:transferase activity"/>
    <property type="evidence" value="ECO:0007669"/>
    <property type="project" value="UniProtKB-KW"/>
</dbReference>
<comment type="caution">
    <text evidence="2">The sequence shown here is derived from an EMBL/GenBank/DDBJ whole genome shotgun (WGS) entry which is preliminary data.</text>
</comment>
<keyword evidence="2" id="KW-0808">Transferase</keyword>
<feature type="domain" description="N-acetyltransferase" evidence="1">
    <location>
        <begin position="14"/>
        <end position="100"/>
    </location>
</feature>
<dbReference type="PANTHER" id="PTHR31435:SF10">
    <property type="entry name" value="BSR4717 PROTEIN"/>
    <property type="match status" value="1"/>
</dbReference>
<evidence type="ECO:0000259" key="1">
    <source>
        <dbReference type="PROSITE" id="PS51729"/>
    </source>
</evidence>
<protein>
    <submittedName>
        <fullName evidence="2">N-acetyltransferase</fullName>
    </submittedName>
</protein>
<dbReference type="InterPro" id="IPR045057">
    <property type="entry name" value="Gcn5-rel_NAT"/>
</dbReference>
<dbReference type="AlphaFoldDB" id="A0A7I9ZHR8"/>
<name>A0A7I9ZHR8_9MYCO</name>
<dbReference type="Pfam" id="PF14542">
    <property type="entry name" value="Acetyltransf_CG"/>
    <property type="match status" value="1"/>
</dbReference>
<dbReference type="Proteomes" id="UP000465304">
    <property type="component" value="Unassembled WGS sequence"/>
</dbReference>